<feature type="domain" description="Tail spike" evidence="2">
    <location>
        <begin position="101"/>
        <end position="346"/>
    </location>
</feature>
<dbReference type="Proteomes" id="UP001057753">
    <property type="component" value="Unassembled WGS sequence"/>
</dbReference>
<dbReference type="InterPro" id="IPR010572">
    <property type="entry name" value="Tail_dom"/>
</dbReference>
<evidence type="ECO:0000256" key="1">
    <source>
        <dbReference type="SAM" id="Coils"/>
    </source>
</evidence>
<keyword evidence="1" id="KW-0175">Coiled coil</keyword>
<dbReference type="Pfam" id="PF06605">
    <property type="entry name" value="Prophage_tail"/>
    <property type="match status" value="1"/>
</dbReference>
<feature type="coiled-coil region" evidence="1">
    <location>
        <begin position="425"/>
        <end position="459"/>
    </location>
</feature>
<evidence type="ECO:0000313" key="4">
    <source>
        <dbReference type="Proteomes" id="UP001057753"/>
    </source>
</evidence>
<keyword evidence="4" id="KW-1185">Reference proteome</keyword>
<dbReference type="RefSeq" id="WP_257821601.1">
    <property type="nucleotide sequence ID" value="NZ_JABXYM010000001.1"/>
</dbReference>
<gene>
    <name evidence="3" type="ORF">HXA33_11430</name>
</gene>
<dbReference type="EMBL" id="JABXYM010000001">
    <property type="protein sequence ID" value="MCR6097169.1"/>
    <property type="molecule type" value="Genomic_DNA"/>
</dbReference>
<protein>
    <submittedName>
        <fullName evidence="3">Phage tail protein</fullName>
    </submittedName>
</protein>
<dbReference type="AlphaFoldDB" id="A0A9Q4B2J3"/>
<name>A0A9Q4B2J3_SALAG</name>
<organism evidence="3 4">
    <name type="scientific">Salipaludibacillus agaradhaerens</name>
    <name type="common">Bacillus agaradhaerens</name>
    <dbReference type="NCBI Taxonomy" id="76935"/>
    <lineage>
        <taxon>Bacteria</taxon>
        <taxon>Bacillati</taxon>
        <taxon>Bacillota</taxon>
        <taxon>Bacilli</taxon>
        <taxon>Bacillales</taxon>
        <taxon>Bacillaceae</taxon>
    </lineage>
</organism>
<evidence type="ECO:0000313" key="3">
    <source>
        <dbReference type="EMBL" id="MCR6097169.1"/>
    </source>
</evidence>
<comment type="caution">
    <text evidence="3">The sequence shown here is derived from an EMBL/GenBank/DDBJ whole genome shotgun (WGS) entry which is preliminary data.</text>
</comment>
<dbReference type="NCBIfam" id="TIGR01665">
    <property type="entry name" value="put_anti_recept"/>
    <property type="match status" value="1"/>
</dbReference>
<reference evidence="3" key="1">
    <citation type="submission" date="2020-06" db="EMBL/GenBank/DDBJ databases">
        <title>Insight into the genomes of haloalkaliphilic bacilli from Kenyan soda lakes.</title>
        <authorList>
            <person name="Mwirichia R."/>
            <person name="Villamizar G.C."/>
            <person name="Poehlein A."/>
            <person name="Mugweru J."/>
            <person name="Kipnyargis A."/>
            <person name="Kiplimo D."/>
            <person name="Orwa P."/>
            <person name="Daniel R."/>
        </authorList>
    </citation>
    <scope>NUCLEOTIDE SEQUENCE</scope>
    <source>
        <strain evidence="3">B1096_S55</strain>
    </source>
</reference>
<proteinExistence type="predicted"/>
<accession>A0A9Q4B2J3</accession>
<sequence length="1089" mass="122745">MSQIHITDGQTDQILDVIAAEHILTNKHYKSLKDTLETFHFETFADMPFSNYLGKLHNIIIPDEDGKYIEFVIFETNKYRNEDGVLITEVYSSASHQLLKKSKVIEPQVLSGQTSSQVVDFALYNTEWQPGIITYKGIKDFEVNDYTNPYSFLKRVANDFDLELQFRVEVDGNKISGRFVDLVPQVGEWQGREIEFGKDLRGVRRTEEMDGVVTALIGLGPVREDGTRLEALVEDREALERWGRNGQHLIETYEPEATNEDMTLARLTELTENELQNRVNAVVEYQCDIADLESFPDMANKKIRCGDRIKIKDTKFNPPLYLEARVHTQERDIIDQSKKTIELGDFVEYTEAEVLSVWKQLQSQIQSRISLAQLQDYAYDKVTVDNKDELVRTETESYANTVSNEAEQAAITYTNKTIEPIVVNIDSLENDVSNIEIDLDDAKAELLQAQSQISQTQDQVQFKVDATYVKGAIADIAIGGRNLLLDSTFKHKLEGKNTWSINDNGTTTLYINGEQDKPNSPIFQYKSSSKNDVFWMNFGMPIDISNYIGEELVVSFDFRIDRLGSEDVVFTVRTYDPSNSDDNEDDSKLVETFNITISDLKSTVGEWQRLTRVIKPTNINGKYLRVAPCSQGDGAYSFREVKIEKGNKASNWSPAPEDFDRRIDGVVADLTGDINVLAGHIDLKADATMVSNIEARVSSAELNINGIDSQIELKADSTVVDEIQTRVNSAELVLDGLHSEIKLKADLVDLKAYVTASELEVRGDLKFGGELAGATGTFSGEVTGGSFIASSGQDGRVEINENGWLVKDSRGRPRIGITTSEQTWSVAQPAAIQFLNGSGQNVGYVGMYSNQNRMSFFSEYDMTITAPTIDIGGERVEFRGSLNAYNHFRIHSGALRFQFQEGNYLSENRSLIAGITIGRTDNENSGSIQFKNYNTTGTGWYSFNERRHTGVDIITRNRGSFTTALRIEPNGNMYAAGSKSGIVHTENYGNRALYAYEGTMNWFFDLISASLENGESFIEINPIFLETIAKEFFIKTFTQNNSNVQVINREENGFWVRVETEEEKAEVIFEVYGLRRGYEDVYMEEINLE</sequence>
<evidence type="ECO:0000259" key="2">
    <source>
        <dbReference type="Pfam" id="PF06605"/>
    </source>
</evidence>
<dbReference type="InterPro" id="IPR007119">
    <property type="entry name" value="Phage_tail_spike_N"/>
</dbReference>